<proteinExistence type="predicted"/>
<organism evidence="2 3">
    <name type="scientific">Williamwhitmania taraxaci</name>
    <dbReference type="NCBI Taxonomy" id="1640674"/>
    <lineage>
        <taxon>Bacteria</taxon>
        <taxon>Pseudomonadati</taxon>
        <taxon>Bacteroidota</taxon>
        <taxon>Bacteroidia</taxon>
        <taxon>Bacteroidales</taxon>
        <taxon>Williamwhitmaniaceae</taxon>
        <taxon>Williamwhitmania</taxon>
    </lineage>
</organism>
<dbReference type="RefSeq" id="WP_092438866.1">
    <property type="nucleotide sequence ID" value="NZ_FMYP01000039.1"/>
</dbReference>
<dbReference type="Proteomes" id="UP000199452">
    <property type="component" value="Unassembled WGS sequence"/>
</dbReference>
<sequence length="198" mass="21679">MLLDNFSTWWQGLELLSKIYWLITIPFSILFVIELVMAFFGAGSDSGGFDASGDADASIDIDDGISFQLITLKNLVAFFTIFGWIGLACIDSQLSIPTTIIISTTCGLLMMILMASIYYFMGRLSESGNLEINRAIGVKATVYLPVPPRRQGAGKIQIKLQGLRTLDVVTDEEETIPTGSLCEVVGILSDEILLVRKL</sequence>
<protein>
    <recommendedName>
        <fullName evidence="4">NfeD-like C-terminal, partner-binding</fullName>
    </recommendedName>
</protein>
<evidence type="ECO:0000256" key="1">
    <source>
        <dbReference type="SAM" id="Phobius"/>
    </source>
</evidence>
<name>A0A1G6MX08_9BACT</name>
<accession>A0A1G6MX08</accession>
<keyword evidence="1" id="KW-1133">Transmembrane helix</keyword>
<dbReference type="OrthoDB" id="189831at2"/>
<dbReference type="EMBL" id="FMYP01000039">
    <property type="protein sequence ID" value="SDC60069.1"/>
    <property type="molecule type" value="Genomic_DNA"/>
</dbReference>
<dbReference type="Gene3D" id="2.40.50.140">
    <property type="entry name" value="Nucleic acid-binding proteins"/>
    <property type="match status" value="1"/>
</dbReference>
<keyword evidence="3" id="KW-1185">Reference proteome</keyword>
<evidence type="ECO:0000313" key="2">
    <source>
        <dbReference type="EMBL" id="SDC60069.1"/>
    </source>
</evidence>
<reference evidence="2 3" key="1">
    <citation type="submission" date="2016-09" db="EMBL/GenBank/DDBJ databases">
        <authorList>
            <person name="Capua I."/>
            <person name="De Benedictis P."/>
            <person name="Joannis T."/>
            <person name="Lombin L.H."/>
            <person name="Cattoli G."/>
        </authorList>
    </citation>
    <scope>NUCLEOTIDE SEQUENCE [LARGE SCALE GENOMIC DNA]</scope>
    <source>
        <strain evidence="2 3">A7P-90m</strain>
    </source>
</reference>
<evidence type="ECO:0000313" key="3">
    <source>
        <dbReference type="Proteomes" id="UP000199452"/>
    </source>
</evidence>
<feature type="transmembrane region" description="Helical" evidence="1">
    <location>
        <begin position="20"/>
        <end position="40"/>
    </location>
</feature>
<dbReference type="InterPro" id="IPR012340">
    <property type="entry name" value="NA-bd_OB-fold"/>
</dbReference>
<dbReference type="STRING" id="1640674.SAMN05216323_103911"/>
<feature type="transmembrane region" description="Helical" evidence="1">
    <location>
        <begin position="75"/>
        <end position="94"/>
    </location>
</feature>
<keyword evidence="1" id="KW-0472">Membrane</keyword>
<gene>
    <name evidence="2" type="ORF">SAMN05216323_103911</name>
</gene>
<keyword evidence="1" id="KW-0812">Transmembrane</keyword>
<dbReference type="AlphaFoldDB" id="A0A1G6MX08"/>
<evidence type="ECO:0008006" key="4">
    <source>
        <dbReference type="Google" id="ProtNLM"/>
    </source>
</evidence>
<feature type="transmembrane region" description="Helical" evidence="1">
    <location>
        <begin position="100"/>
        <end position="121"/>
    </location>
</feature>